<evidence type="ECO:0000313" key="4">
    <source>
        <dbReference type="EMBL" id="KAL2058872.1"/>
    </source>
</evidence>
<evidence type="ECO:0000259" key="3">
    <source>
        <dbReference type="SMART" id="SM01119"/>
    </source>
</evidence>
<dbReference type="Pfam" id="PF14031">
    <property type="entry name" value="D-ser_dehydrat"/>
    <property type="match status" value="1"/>
</dbReference>
<name>A0ABR4BM44_9LECA</name>
<dbReference type="InterPro" id="IPR029066">
    <property type="entry name" value="PLP-binding_barrel"/>
</dbReference>
<keyword evidence="5" id="KW-1185">Reference proteome</keyword>
<dbReference type="InterPro" id="IPR051466">
    <property type="entry name" value="D-amino_acid_metab_enzyme"/>
</dbReference>
<reference evidence="4 5" key="1">
    <citation type="submission" date="2024-09" db="EMBL/GenBank/DDBJ databases">
        <title>Rethinking Asexuality: The Enigmatic Case of Functional Sexual Genes in Lepraria (Stereocaulaceae).</title>
        <authorList>
            <person name="Doellman M."/>
            <person name="Sun Y."/>
            <person name="Barcenas-Pena A."/>
            <person name="Lumbsch H.T."/>
            <person name="Grewe F."/>
        </authorList>
    </citation>
    <scope>NUCLEOTIDE SEQUENCE [LARGE SCALE GENOMIC DNA]</scope>
    <source>
        <strain evidence="4 5">Grewe 0041</strain>
    </source>
</reference>
<dbReference type="Pfam" id="PF01168">
    <property type="entry name" value="Ala_racemase_N"/>
    <property type="match status" value="1"/>
</dbReference>
<protein>
    <recommendedName>
        <fullName evidence="3">D-serine dehydratase-like domain-containing protein</fullName>
    </recommendedName>
</protein>
<dbReference type="Gene3D" id="3.20.20.10">
    <property type="entry name" value="Alanine racemase"/>
    <property type="match status" value="1"/>
</dbReference>
<comment type="caution">
    <text evidence="4">The sequence shown here is derived from an EMBL/GenBank/DDBJ whole genome shotgun (WGS) entry which is preliminary data.</text>
</comment>
<dbReference type="InterPro" id="IPR026956">
    <property type="entry name" value="D-ser_dehydrat-like_dom"/>
</dbReference>
<dbReference type="EMBL" id="JBHFEH010000001">
    <property type="protein sequence ID" value="KAL2058872.1"/>
    <property type="molecule type" value="Genomic_DNA"/>
</dbReference>
<evidence type="ECO:0000256" key="2">
    <source>
        <dbReference type="ARBA" id="ARBA00023239"/>
    </source>
</evidence>
<dbReference type="SMART" id="SM01119">
    <property type="entry name" value="D-ser_dehydrat"/>
    <property type="match status" value="1"/>
</dbReference>
<dbReference type="PANTHER" id="PTHR28004">
    <property type="entry name" value="ZGC:162816-RELATED"/>
    <property type="match status" value="1"/>
</dbReference>
<organism evidence="4 5">
    <name type="scientific">Lepraria finkii</name>
    <dbReference type="NCBI Taxonomy" id="1340010"/>
    <lineage>
        <taxon>Eukaryota</taxon>
        <taxon>Fungi</taxon>
        <taxon>Dikarya</taxon>
        <taxon>Ascomycota</taxon>
        <taxon>Pezizomycotina</taxon>
        <taxon>Lecanoromycetes</taxon>
        <taxon>OSLEUM clade</taxon>
        <taxon>Lecanoromycetidae</taxon>
        <taxon>Lecanorales</taxon>
        <taxon>Lecanorineae</taxon>
        <taxon>Stereocaulaceae</taxon>
        <taxon>Lepraria</taxon>
    </lineage>
</organism>
<sequence>MAAPGEDLFPCPSRETLEKVFVGKRLNDVQAPFAVIDRAVVERNCRQMLEACQALGVGFRPHVKTHKTTEVTLLQLGDAVDGAKLVVSTIAEAEHLADYLHGLSACGKSPNVLYGIPLPPSQIHRLASLRNRIGPYSVSVLVDHPSQLESGPVFKQATGVPLQVLIKVDLGYHRAGLDYTTKAFDNLIKDVLLLEKSGSVTLVGFYTHAGQSYVGDSDAAAIRLLIDEIEGLHKAAIQARRHDHAHGQSQPRYILSVGATPTATSIQNFFPQSQHGSSSEIHGLISKAKDLIQRVKQNFSLEMHAGVYPFLDMQQLATKASPSAKLEGTVDQGSRISTTDVALTIMAEVVSLYSDRETPEALIAAGSLALGREPCKSYNGWGIVSDWGMDSEIGGEGRSGWQVGRISQEHGILTKDSNVDGDPMKLTTGQKVRIWPNHACVAGAGFGWYFIVDSTLAEDRRDEIVDVWVRWRGW</sequence>
<evidence type="ECO:0000313" key="5">
    <source>
        <dbReference type="Proteomes" id="UP001590951"/>
    </source>
</evidence>
<keyword evidence="2" id="KW-0456">Lyase</keyword>
<dbReference type="InterPro" id="IPR001608">
    <property type="entry name" value="Ala_racemase_N"/>
</dbReference>
<gene>
    <name evidence="4" type="ORF">ABVK25_000164</name>
</gene>
<dbReference type="SUPFAM" id="SSF51419">
    <property type="entry name" value="PLP-binding barrel"/>
    <property type="match status" value="1"/>
</dbReference>
<proteinExistence type="inferred from homology"/>
<feature type="domain" description="D-serine dehydratase-like" evidence="3">
    <location>
        <begin position="342"/>
        <end position="453"/>
    </location>
</feature>
<dbReference type="InterPro" id="IPR042208">
    <property type="entry name" value="D-ser_dehydrat-like_sf"/>
</dbReference>
<comment type="similarity">
    <text evidence="1">Belongs to the DSD1 family.</text>
</comment>
<dbReference type="Proteomes" id="UP001590951">
    <property type="component" value="Unassembled WGS sequence"/>
</dbReference>
<dbReference type="Gene3D" id="2.40.37.20">
    <property type="entry name" value="D-serine dehydratase-like domain"/>
    <property type="match status" value="1"/>
</dbReference>
<dbReference type="PANTHER" id="PTHR28004:SF2">
    <property type="entry name" value="D-SERINE DEHYDRATASE"/>
    <property type="match status" value="1"/>
</dbReference>
<accession>A0ABR4BM44</accession>
<evidence type="ECO:0000256" key="1">
    <source>
        <dbReference type="ARBA" id="ARBA00005323"/>
    </source>
</evidence>